<comment type="caution">
    <text evidence="2">The sequence shown here is derived from an EMBL/GenBank/DDBJ whole genome shotgun (WGS) entry which is preliminary data.</text>
</comment>
<dbReference type="InterPro" id="IPR001509">
    <property type="entry name" value="Epimerase_deHydtase"/>
</dbReference>
<keyword evidence="3" id="KW-1185">Reference proteome</keyword>
<dbReference type="SUPFAM" id="SSF51735">
    <property type="entry name" value="NAD(P)-binding Rossmann-fold domains"/>
    <property type="match status" value="1"/>
</dbReference>
<accession>A0ABD5PA10</accession>
<feature type="domain" description="NAD-dependent epimerase/dehydratase" evidence="1">
    <location>
        <begin position="4"/>
        <end position="215"/>
    </location>
</feature>
<organism evidence="2 3">
    <name type="scientific">Halobium salinum</name>
    <dbReference type="NCBI Taxonomy" id="1364940"/>
    <lineage>
        <taxon>Archaea</taxon>
        <taxon>Methanobacteriati</taxon>
        <taxon>Methanobacteriota</taxon>
        <taxon>Stenosarchaea group</taxon>
        <taxon>Halobacteria</taxon>
        <taxon>Halobacteriales</taxon>
        <taxon>Haloferacaceae</taxon>
        <taxon>Halobium</taxon>
    </lineage>
</organism>
<gene>
    <name evidence="2" type="ORF">ACFO0N_07050</name>
</gene>
<dbReference type="Gene3D" id="3.40.50.720">
    <property type="entry name" value="NAD(P)-binding Rossmann-like Domain"/>
    <property type="match status" value="1"/>
</dbReference>
<dbReference type="InterPro" id="IPR036291">
    <property type="entry name" value="NAD(P)-bd_dom_sf"/>
</dbReference>
<proteinExistence type="predicted"/>
<evidence type="ECO:0000313" key="3">
    <source>
        <dbReference type="Proteomes" id="UP001595921"/>
    </source>
</evidence>
<dbReference type="Proteomes" id="UP001595921">
    <property type="component" value="Unassembled WGS sequence"/>
</dbReference>
<dbReference type="PANTHER" id="PTHR48079:SF6">
    <property type="entry name" value="NAD(P)-BINDING DOMAIN-CONTAINING PROTEIN-RELATED"/>
    <property type="match status" value="1"/>
</dbReference>
<name>A0ABD5PA10_9EURY</name>
<dbReference type="Pfam" id="PF01370">
    <property type="entry name" value="Epimerase"/>
    <property type="match status" value="1"/>
</dbReference>
<dbReference type="PANTHER" id="PTHR48079">
    <property type="entry name" value="PROTEIN YEEZ"/>
    <property type="match status" value="1"/>
</dbReference>
<dbReference type="InterPro" id="IPR051783">
    <property type="entry name" value="NAD(P)-dependent_oxidoreduct"/>
</dbReference>
<reference evidence="2 3" key="1">
    <citation type="journal article" date="2019" name="Int. J. Syst. Evol. Microbiol.">
        <title>The Global Catalogue of Microorganisms (GCM) 10K type strain sequencing project: providing services to taxonomists for standard genome sequencing and annotation.</title>
        <authorList>
            <consortium name="The Broad Institute Genomics Platform"/>
            <consortium name="The Broad Institute Genome Sequencing Center for Infectious Disease"/>
            <person name="Wu L."/>
            <person name="Ma J."/>
        </authorList>
    </citation>
    <scope>NUCLEOTIDE SEQUENCE [LARGE SCALE GENOMIC DNA]</scope>
    <source>
        <strain evidence="2 3">CGMCC 1.12553</strain>
    </source>
</reference>
<dbReference type="RefSeq" id="WP_267621987.1">
    <property type="nucleotide sequence ID" value="NZ_JAODIW010000006.1"/>
</dbReference>
<evidence type="ECO:0000313" key="2">
    <source>
        <dbReference type="EMBL" id="MFC4357705.1"/>
    </source>
</evidence>
<sequence length="322" mass="35982">MKCFVTGGTGFIGVNLLETLAADPSYEPVVLVRQSSNTDHLPQSIETVTGDLSSPDFLDEVMADVDVVVHLAAIYGGYTGTLRDQLGVDWERIKHINVDGTSALVDAADRHGVDRFVFFSTILAHPEFGRNLHEDYQRSKLKAERLFTETNHEFEYSILYPTFVIGPRDYRLNRFSHFQRVATNVVFAPPLYAPGAYNVVHVQDVVDSVVYCLDPEVNLDDRYVLSGENVSTGKLYRHIGQLTDNRGLVVPMPFAVSKHVLPPVVNFLHEKDLFPAPGDQFQTPTDGGTVPKRQTFRAPVEQRSTLETLADAIEWYESVGLL</sequence>
<dbReference type="EMBL" id="JBHSDS010000003">
    <property type="protein sequence ID" value="MFC4357705.1"/>
    <property type="molecule type" value="Genomic_DNA"/>
</dbReference>
<evidence type="ECO:0000259" key="1">
    <source>
        <dbReference type="Pfam" id="PF01370"/>
    </source>
</evidence>
<dbReference type="AlphaFoldDB" id="A0ABD5PA10"/>
<protein>
    <submittedName>
        <fullName evidence="2">NAD-dependent epimerase/dehydratase family protein</fullName>
    </submittedName>
</protein>